<evidence type="ECO:0000313" key="2">
    <source>
        <dbReference type="Proteomes" id="UP001162501"/>
    </source>
</evidence>
<protein>
    <submittedName>
        <fullName evidence="1">Uncharacterized protein</fullName>
    </submittedName>
</protein>
<proteinExistence type="predicted"/>
<reference evidence="1" key="1">
    <citation type="submission" date="2023-05" db="EMBL/GenBank/DDBJ databases">
        <authorList>
            <consortium name="ELIXIR-Norway"/>
        </authorList>
    </citation>
    <scope>NUCLEOTIDE SEQUENCE</scope>
</reference>
<gene>
    <name evidence="1" type="ORF">MRATA1EN3_LOCUS13093</name>
</gene>
<dbReference type="Proteomes" id="UP001162501">
    <property type="component" value="Chromosome 22"/>
</dbReference>
<organism evidence="1 2">
    <name type="scientific">Rangifer tarandus platyrhynchus</name>
    <name type="common">Svalbard reindeer</name>
    <dbReference type="NCBI Taxonomy" id="3082113"/>
    <lineage>
        <taxon>Eukaryota</taxon>
        <taxon>Metazoa</taxon>
        <taxon>Chordata</taxon>
        <taxon>Craniata</taxon>
        <taxon>Vertebrata</taxon>
        <taxon>Euteleostomi</taxon>
        <taxon>Mammalia</taxon>
        <taxon>Eutheria</taxon>
        <taxon>Laurasiatheria</taxon>
        <taxon>Artiodactyla</taxon>
        <taxon>Ruminantia</taxon>
        <taxon>Pecora</taxon>
        <taxon>Cervidae</taxon>
        <taxon>Odocoileinae</taxon>
        <taxon>Rangifer</taxon>
    </lineage>
</organism>
<accession>A0ACB0EMG0</accession>
<dbReference type="EMBL" id="OX596106">
    <property type="protein sequence ID" value="CAI9701880.1"/>
    <property type="molecule type" value="Genomic_DNA"/>
</dbReference>
<evidence type="ECO:0000313" key="1">
    <source>
        <dbReference type="EMBL" id="CAI9701880.1"/>
    </source>
</evidence>
<name>A0ACB0EMG0_RANTA</name>
<sequence>MRGPRRVLQRRCPSLRPDVLILLQQILQPAPRRPLAERRLLPVRRGLQPRGPLAAAAMGTLGSAERRVRATCPELAGLVSVLLAQPSPKHCARVSRSCACVCVWGKGDEEEG</sequence>